<protein>
    <submittedName>
        <fullName evidence="1">Uncharacterized protein</fullName>
    </submittedName>
</protein>
<dbReference type="Proteomes" id="UP001306950">
    <property type="component" value="Unassembled WGS sequence"/>
</dbReference>
<name>A0ABU7VQJ1_9BACL</name>
<organism evidence="1 2">
    <name type="scientific">Paenibacillus haidiansis</name>
    <dbReference type="NCBI Taxonomy" id="1574488"/>
    <lineage>
        <taxon>Bacteria</taxon>
        <taxon>Bacillati</taxon>
        <taxon>Bacillota</taxon>
        <taxon>Bacilli</taxon>
        <taxon>Bacillales</taxon>
        <taxon>Paenibacillaceae</taxon>
        <taxon>Paenibacillus</taxon>
    </lineage>
</organism>
<gene>
    <name evidence="1" type="ORF">V3851_09155</name>
</gene>
<proteinExistence type="predicted"/>
<sequence>MEDDCILVAAPNRAGRNFALLLVSRGRKVVVLVNNKADEQQAGKLGATGIIRVKTDEEKTWVIPEYAFKCAFIFETSLTLTCRYLQLCRRWTTGPVIVISPHRHPRMIYKGLGATYIIHSATGEVGFLANGLPDNEEE</sequence>
<accession>A0ABU7VQJ1</accession>
<dbReference type="RefSeq" id="WP_331846220.1">
    <property type="nucleotide sequence ID" value="NZ_JAZHPZ010000003.1"/>
</dbReference>
<dbReference type="EMBL" id="JAZHPZ010000003">
    <property type="protein sequence ID" value="MEF2965997.1"/>
    <property type="molecule type" value="Genomic_DNA"/>
</dbReference>
<keyword evidence="2" id="KW-1185">Reference proteome</keyword>
<evidence type="ECO:0000313" key="1">
    <source>
        <dbReference type="EMBL" id="MEF2965997.1"/>
    </source>
</evidence>
<evidence type="ECO:0000313" key="2">
    <source>
        <dbReference type="Proteomes" id="UP001306950"/>
    </source>
</evidence>
<reference evidence="1 2" key="1">
    <citation type="submission" date="2024-02" db="EMBL/GenBank/DDBJ databases">
        <title>A nitrogen-fixing paenibacillus bacterium.</title>
        <authorList>
            <person name="Zhang W.L."/>
            <person name="Chen S.F."/>
        </authorList>
    </citation>
    <scope>NUCLEOTIDE SEQUENCE [LARGE SCALE GENOMIC DNA]</scope>
    <source>
        <strain evidence="1 2">M1</strain>
    </source>
</reference>
<comment type="caution">
    <text evidence="1">The sequence shown here is derived from an EMBL/GenBank/DDBJ whole genome shotgun (WGS) entry which is preliminary data.</text>
</comment>